<comment type="similarity">
    <text evidence="2">Belongs to the MipA/OmpV family.</text>
</comment>
<gene>
    <name evidence="7" type="ORF">GCM10010919_00940</name>
</gene>
<dbReference type="PANTHER" id="PTHR38776">
    <property type="entry name" value="MLTA-INTERACTING PROTEIN-RELATED"/>
    <property type="match status" value="1"/>
</dbReference>
<evidence type="ECO:0000256" key="3">
    <source>
        <dbReference type="ARBA" id="ARBA00022729"/>
    </source>
</evidence>
<organism evidence="7 8">
    <name type="scientific">Alishewanella longhuensis</name>
    <dbReference type="NCBI Taxonomy" id="1091037"/>
    <lineage>
        <taxon>Bacteria</taxon>
        <taxon>Pseudomonadati</taxon>
        <taxon>Pseudomonadota</taxon>
        <taxon>Gammaproteobacteria</taxon>
        <taxon>Alteromonadales</taxon>
        <taxon>Alteromonadaceae</taxon>
        <taxon>Alishewanella</taxon>
    </lineage>
</organism>
<keyword evidence="3 6" id="KW-0732">Signal</keyword>
<comment type="subcellular location">
    <subcellularLocation>
        <location evidence="1">Cell outer membrane</location>
    </subcellularLocation>
</comment>
<protein>
    <submittedName>
        <fullName evidence="7">Membrane protein</fullName>
    </submittedName>
</protein>
<feature type="signal peptide" evidence="6">
    <location>
        <begin position="1"/>
        <end position="25"/>
    </location>
</feature>
<name>A0ABQ3KV89_9ALTE</name>
<keyword evidence="4" id="KW-0472">Membrane</keyword>
<evidence type="ECO:0000256" key="4">
    <source>
        <dbReference type="ARBA" id="ARBA00023136"/>
    </source>
</evidence>
<feature type="chain" id="PRO_5045280667" evidence="6">
    <location>
        <begin position="26"/>
        <end position="249"/>
    </location>
</feature>
<proteinExistence type="inferred from homology"/>
<dbReference type="Proteomes" id="UP000659697">
    <property type="component" value="Unassembled WGS sequence"/>
</dbReference>
<dbReference type="InterPro" id="IPR010583">
    <property type="entry name" value="MipA"/>
</dbReference>
<evidence type="ECO:0000256" key="2">
    <source>
        <dbReference type="ARBA" id="ARBA00005722"/>
    </source>
</evidence>
<evidence type="ECO:0000256" key="6">
    <source>
        <dbReference type="SAM" id="SignalP"/>
    </source>
</evidence>
<dbReference type="RefSeq" id="WP_189429163.1">
    <property type="nucleotide sequence ID" value="NZ_BNAO01000001.1"/>
</dbReference>
<comment type="caution">
    <text evidence="7">The sequence shown here is derived from an EMBL/GenBank/DDBJ whole genome shotgun (WGS) entry which is preliminary data.</text>
</comment>
<evidence type="ECO:0000256" key="1">
    <source>
        <dbReference type="ARBA" id="ARBA00004442"/>
    </source>
</evidence>
<accession>A0ABQ3KV89</accession>
<keyword evidence="8" id="KW-1185">Reference proteome</keyword>
<evidence type="ECO:0000313" key="8">
    <source>
        <dbReference type="Proteomes" id="UP000659697"/>
    </source>
</evidence>
<reference evidence="8" key="1">
    <citation type="journal article" date="2019" name="Int. J. Syst. Evol. Microbiol.">
        <title>The Global Catalogue of Microorganisms (GCM) 10K type strain sequencing project: providing services to taxonomists for standard genome sequencing and annotation.</title>
        <authorList>
            <consortium name="The Broad Institute Genomics Platform"/>
            <consortium name="The Broad Institute Genome Sequencing Center for Infectious Disease"/>
            <person name="Wu L."/>
            <person name="Ma J."/>
        </authorList>
    </citation>
    <scope>NUCLEOTIDE SEQUENCE [LARGE SCALE GENOMIC DNA]</scope>
    <source>
        <strain evidence="8">CGMCC 1.7003</strain>
    </source>
</reference>
<sequence>MKQIGVITLLAIQLGLFASLPTAQAAEFELGVAAVNYGSPYKGIASENLMLPWISYRGERFSLNGLDISYQLYQRDNLNFSFKLAPAASYLDPNKSRDLAISKLDKRQFTALAGAELKYQLNAYFLKANLLRDITGKHNGIASSATVGRPFHTAGIIVIPEIGLHYWDSKISNYYYGVSSAESERSGLTEFQSSAKFRVQSGLTVIKQLSPNNKIFFNTSFGRFIGAYDSPVLNKNTMYTGLVGWSYTF</sequence>
<keyword evidence="5" id="KW-0998">Cell outer membrane</keyword>
<evidence type="ECO:0000256" key="5">
    <source>
        <dbReference type="ARBA" id="ARBA00023237"/>
    </source>
</evidence>
<evidence type="ECO:0000313" key="7">
    <source>
        <dbReference type="EMBL" id="GHG58893.1"/>
    </source>
</evidence>
<dbReference type="PANTHER" id="PTHR38776:SF1">
    <property type="entry name" value="MLTA-INTERACTING PROTEIN-RELATED"/>
    <property type="match status" value="1"/>
</dbReference>
<dbReference type="EMBL" id="BNAO01000001">
    <property type="protein sequence ID" value="GHG58893.1"/>
    <property type="molecule type" value="Genomic_DNA"/>
</dbReference>
<dbReference type="Pfam" id="PF06629">
    <property type="entry name" value="MipA"/>
    <property type="match status" value="1"/>
</dbReference>